<organism evidence="4 5">
    <name type="scientific">Arcobacter roscoffensis</name>
    <dbReference type="NCBI Taxonomy" id="2961520"/>
    <lineage>
        <taxon>Bacteria</taxon>
        <taxon>Pseudomonadati</taxon>
        <taxon>Campylobacterota</taxon>
        <taxon>Epsilonproteobacteria</taxon>
        <taxon>Campylobacterales</taxon>
        <taxon>Arcobacteraceae</taxon>
        <taxon>Arcobacter</taxon>
    </lineage>
</organism>
<dbReference type="Gene3D" id="3.40.630.70">
    <property type="entry name" value="Leucyl/phenylalanyl-tRNA-protein transferase, C-terminal domain"/>
    <property type="match status" value="1"/>
</dbReference>
<dbReference type="InterPro" id="IPR042203">
    <property type="entry name" value="Leu/Phe-tRNA_Trfase_C"/>
</dbReference>
<dbReference type="InterPro" id="IPR004616">
    <property type="entry name" value="Leu/Phe-tRNA_Trfase"/>
</dbReference>
<dbReference type="SUPFAM" id="SSF55729">
    <property type="entry name" value="Acyl-CoA N-acyltransferases (Nat)"/>
    <property type="match status" value="1"/>
</dbReference>
<reference evidence="4" key="1">
    <citation type="submission" date="2022-07" db="EMBL/GenBank/DDBJ databases">
        <title>Arcobacter roscoffensis sp. nov., a marine bacterium isolated from coastal seawater collected from Roscoff, France.</title>
        <authorList>
            <person name="Pascual J."/>
            <person name="Lepeaux C."/>
            <person name="Methner A."/>
            <person name="Overmann J."/>
        </authorList>
    </citation>
    <scope>NUCLEOTIDE SEQUENCE</scope>
    <source>
        <strain evidence="4">ARW1-2F2</strain>
    </source>
</reference>
<dbReference type="Proteomes" id="UP001060012">
    <property type="component" value="Chromosome"/>
</dbReference>
<evidence type="ECO:0000313" key="5">
    <source>
        <dbReference type="Proteomes" id="UP001060012"/>
    </source>
</evidence>
<evidence type="ECO:0000313" key="4">
    <source>
        <dbReference type="EMBL" id="UTJ06769.1"/>
    </source>
</evidence>
<dbReference type="RefSeq" id="WP_254576948.1">
    <property type="nucleotide sequence ID" value="NZ_CP100595.1"/>
</dbReference>
<dbReference type="PANTHER" id="PTHR30098:SF2">
    <property type="entry name" value="LEUCYL_PHENYLALANYL-TRNA--PROTEIN TRANSFERASE"/>
    <property type="match status" value="1"/>
</dbReference>
<keyword evidence="3" id="KW-0012">Acyltransferase</keyword>
<dbReference type="EMBL" id="CP100595">
    <property type="protein sequence ID" value="UTJ06769.1"/>
    <property type="molecule type" value="Genomic_DNA"/>
</dbReference>
<keyword evidence="2" id="KW-0808">Transferase</keyword>
<evidence type="ECO:0008006" key="6">
    <source>
        <dbReference type="Google" id="ProtNLM"/>
    </source>
</evidence>
<name>A0ABY5E3P5_9BACT</name>
<dbReference type="InterPro" id="IPR016181">
    <property type="entry name" value="Acyl_CoA_acyltransferase"/>
</dbReference>
<protein>
    <recommendedName>
        <fullName evidence="6">Leucyl/phenylalanyl-tRNA--protein transferase</fullName>
    </recommendedName>
</protein>
<sequence length="234" mass="28176">MSENNTIYYLQHKDIQDKDILINEIYANTESNYYFSDDFSKDFYTDLCYFGFISTTIIDNDKLFLLPEIQFEYALLYFENLHISKKVKKLINKKEYIFEVDSNIKEVLNKLDEYHNPNWLIGDYKNLLIELFKDDSESFKIKTFLVKDKKTKEIIAGEIGYKIGNTYTSLTGFSSKEKKYNNYGTLQLILTAKYLEKENYKLWNLGHPYMEYKYAIGAKRYRREEFLERWYSCM</sequence>
<proteinExistence type="predicted"/>
<dbReference type="Pfam" id="PF03588">
    <property type="entry name" value="Leu_Phe_trans"/>
    <property type="match status" value="1"/>
</dbReference>
<keyword evidence="1" id="KW-0963">Cytoplasm</keyword>
<accession>A0ABY5E3P5</accession>
<gene>
    <name evidence="4" type="ORF">NJU99_01410</name>
</gene>
<evidence type="ECO:0000256" key="2">
    <source>
        <dbReference type="ARBA" id="ARBA00022679"/>
    </source>
</evidence>
<keyword evidence="5" id="KW-1185">Reference proteome</keyword>
<evidence type="ECO:0000256" key="3">
    <source>
        <dbReference type="ARBA" id="ARBA00023315"/>
    </source>
</evidence>
<evidence type="ECO:0000256" key="1">
    <source>
        <dbReference type="ARBA" id="ARBA00022490"/>
    </source>
</evidence>
<dbReference type="PANTHER" id="PTHR30098">
    <property type="entry name" value="LEUCYL/PHENYLALANYL-TRNA--PROTEIN TRANSFERASE"/>
    <property type="match status" value="1"/>
</dbReference>